<dbReference type="AlphaFoldDB" id="A2G6U2"/>
<reference evidence="3" key="2">
    <citation type="journal article" date="2007" name="Science">
        <title>Draft genome sequence of the sexually transmitted pathogen Trichomonas vaginalis.</title>
        <authorList>
            <person name="Carlton J.M."/>
            <person name="Hirt R.P."/>
            <person name="Silva J.C."/>
            <person name="Delcher A.L."/>
            <person name="Schatz M."/>
            <person name="Zhao Q."/>
            <person name="Wortman J.R."/>
            <person name="Bidwell S.L."/>
            <person name="Alsmark U.C.M."/>
            <person name="Besteiro S."/>
            <person name="Sicheritz-Ponten T."/>
            <person name="Noel C.J."/>
            <person name="Dacks J.B."/>
            <person name="Foster P.G."/>
            <person name="Simillion C."/>
            <person name="Van de Peer Y."/>
            <person name="Miranda-Saavedra D."/>
            <person name="Barton G.J."/>
            <person name="Westrop G.D."/>
            <person name="Mueller S."/>
            <person name="Dessi D."/>
            <person name="Fiori P.L."/>
            <person name="Ren Q."/>
            <person name="Paulsen I."/>
            <person name="Zhang H."/>
            <person name="Bastida-Corcuera F.D."/>
            <person name="Simoes-Barbosa A."/>
            <person name="Brown M.T."/>
            <person name="Hayes R.D."/>
            <person name="Mukherjee M."/>
            <person name="Okumura C.Y."/>
            <person name="Schneider R."/>
            <person name="Smith A.J."/>
            <person name="Vanacova S."/>
            <person name="Villalvazo M."/>
            <person name="Haas B.J."/>
            <person name="Pertea M."/>
            <person name="Feldblyum T.V."/>
            <person name="Utterback T.R."/>
            <person name="Shu C.L."/>
            <person name="Osoegawa K."/>
            <person name="de Jong P.J."/>
            <person name="Hrdy I."/>
            <person name="Horvathova L."/>
            <person name="Zubacova Z."/>
            <person name="Dolezal P."/>
            <person name="Malik S.B."/>
            <person name="Logsdon J.M. Jr."/>
            <person name="Henze K."/>
            <person name="Gupta A."/>
            <person name="Wang C.C."/>
            <person name="Dunne R.L."/>
            <person name="Upcroft J.A."/>
            <person name="Upcroft P."/>
            <person name="White O."/>
            <person name="Salzberg S.L."/>
            <person name="Tang P."/>
            <person name="Chiu C.-H."/>
            <person name="Lee Y.-S."/>
            <person name="Embley T.M."/>
            <person name="Coombs G.H."/>
            <person name="Mottram J.C."/>
            <person name="Tachezy J."/>
            <person name="Fraser-Liggett C.M."/>
            <person name="Johnson P.J."/>
        </authorList>
    </citation>
    <scope>NUCLEOTIDE SEQUENCE [LARGE SCALE GENOMIC DNA]</scope>
    <source>
        <strain evidence="3">G3</strain>
    </source>
</reference>
<sequence length="749" mass="86506">MNSASDSLKKVQEQISSKMLGGYNDVEQKNGDQDASNANNIPFSPEDSKNTFPTETSDVKDGGDPGVDQLLGEMMNDSGGFEDFEENSGHEGEDDFEPSESETGDLHSEIPENSNFEDSELSKASEQNETNREQTEQNQQNLPTQQENPAPEANQEEQKVEFKNELNTVLEKMIPDQVDQNSPPHETANENPNLPENIQDQNTEQQEDTPPNTEKDIPQQPSEPVDDKKEENTQEEPKQEQVSIKGALTQLIMGNDDRIVKDPENKEQNQNENTEQPPKQPEGEEEMARDTDMVPEEEELDVEEEEMNLDEEDGEIPEEKKAENQEQKNQEKEDHENEEMEKSDVEEMDHNSIISSNENSEGEEKEPENSPQQENEEPNKEKEEEKPKTSESQKRPVVEKIEGMTVRDSAIHSRLSNERQVTARDLPLLQTNPDIEGKCRQFLQQFRKHKKFPDKVDSDFRIQFSQFLNREKVNCVAQEKYQEAHELQEIAILFSNMTKNFMGNERIDEKIGQLEDRIVELDKQIQQIKVECDKNLKKSHKEHDEFSKTLKTHQSKDLEQFNMRWNDMDHLKQFTKPSPVLLNMTYKENATVSGKMFDRAEEFKRMVSQQEKEESAYAQERAMTAMRLDRKKMDEKHIRERKAAETQRLLSEQSITNDYLRELKTLNQRKDRLIREIDGLKTLKLKGILPPLKPKSSKRLRKRGEEEPMTITPRTVSRFTLCKTTVHQPHVSIKPLGNVGSKTSLSTTV</sequence>
<evidence type="ECO:0000256" key="1">
    <source>
        <dbReference type="SAM" id="Coils"/>
    </source>
</evidence>
<keyword evidence="4" id="KW-1185">Reference proteome</keyword>
<evidence type="ECO:0000313" key="3">
    <source>
        <dbReference type="EMBL" id="EAX87119.1"/>
    </source>
</evidence>
<dbReference type="KEGG" id="tva:4744775"/>
<dbReference type="Proteomes" id="UP000001542">
    <property type="component" value="Unassembled WGS sequence"/>
</dbReference>
<feature type="region of interest" description="Disordered" evidence="2">
    <location>
        <begin position="1"/>
        <end position="397"/>
    </location>
</feature>
<accession>A2G6U2</accession>
<dbReference type="RefSeq" id="XP_001300049.1">
    <property type="nucleotide sequence ID" value="XM_001300048.1"/>
</dbReference>
<dbReference type="VEuPathDB" id="TrichDB:TVAG_320460"/>
<dbReference type="OMA" id="MGNERID"/>
<feature type="compositionally biased region" description="Acidic residues" evidence="2">
    <location>
        <begin position="80"/>
        <end position="103"/>
    </location>
</feature>
<dbReference type="SMR" id="A2G6U2"/>
<name>A2G6U2_TRIV3</name>
<dbReference type="PANTHER" id="PTHR47026">
    <property type="entry name" value="PIGMENTOSA GTPASE REGULATOR-LIKE PROTEIN, PUTATIVE-RELATED"/>
    <property type="match status" value="1"/>
</dbReference>
<gene>
    <name evidence="3" type="ORF">TVAG_320460</name>
</gene>
<evidence type="ECO:0000256" key="2">
    <source>
        <dbReference type="SAM" id="MobiDB-lite"/>
    </source>
</evidence>
<keyword evidence="1" id="KW-0175">Coiled coil</keyword>
<feature type="compositionally biased region" description="Basic and acidic residues" evidence="2">
    <location>
        <begin position="225"/>
        <end position="239"/>
    </location>
</feature>
<dbReference type="PANTHER" id="PTHR47026:SF2">
    <property type="entry name" value="FLAGELLAR ASSOCIATED PROTEIN"/>
    <property type="match status" value="1"/>
</dbReference>
<dbReference type="InParanoid" id="A2G6U2"/>
<feature type="compositionally biased region" description="Polar residues" evidence="2">
    <location>
        <begin position="33"/>
        <end position="42"/>
    </location>
</feature>
<feature type="compositionally biased region" description="Basic and acidic residues" evidence="2">
    <location>
        <begin position="317"/>
        <end position="350"/>
    </location>
</feature>
<organism evidence="3 4">
    <name type="scientific">Trichomonas vaginalis (strain ATCC PRA-98 / G3)</name>
    <dbReference type="NCBI Taxonomy" id="412133"/>
    <lineage>
        <taxon>Eukaryota</taxon>
        <taxon>Metamonada</taxon>
        <taxon>Parabasalia</taxon>
        <taxon>Trichomonadida</taxon>
        <taxon>Trichomonadidae</taxon>
        <taxon>Trichomonas</taxon>
    </lineage>
</organism>
<evidence type="ECO:0000313" key="4">
    <source>
        <dbReference type="Proteomes" id="UP000001542"/>
    </source>
</evidence>
<reference evidence="3" key="1">
    <citation type="submission" date="2006-10" db="EMBL/GenBank/DDBJ databases">
        <authorList>
            <person name="Amadeo P."/>
            <person name="Zhao Q."/>
            <person name="Wortman J."/>
            <person name="Fraser-Liggett C."/>
            <person name="Carlton J."/>
        </authorList>
    </citation>
    <scope>NUCLEOTIDE SEQUENCE</scope>
    <source>
        <strain evidence="3">G3</strain>
    </source>
</reference>
<feature type="coiled-coil region" evidence="1">
    <location>
        <begin position="656"/>
        <end position="683"/>
    </location>
</feature>
<protein>
    <submittedName>
        <fullName evidence="3">Retinitis pigmentosa GTPase regulator-like protein, putative</fullName>
    </submittedName>
</protein>
<feature type="compositionally biased region" description="Acidic residues" evidence="2">
    <location>
        <begin position="293"/>
        <end position="316"/>
    </location>
</feature>
<proteinExistence type="predicted"/>
<feature type="compositionally biased region" description="Polar residues" evidence="2">
    <location>
        <begin position="178"/>
        <end position="212"/>
    </location>
</feature>
<feature type="coiled-coil region" evidence="1">
    <location>
        <begin position="504"/>
        <end position="531"/>
    </location>
</feature>
<feature type="compositionally biased region" description="Basic and acidic residues" evidence="2">
    <location>
        <begin position="377"/>
        <end position="397"/>
    </location>
</feature>
<dbReference type="VEuPathDB" id="TrichDB:TVAGG3_0701850"/>
<feature type="compositionally biased region" description="Basic and acidic residues" evidence="2">
    <location>
        <begin position="255"/>
        <end position="269"/>
    </location>
</feature>
<dbReference type="EMBL" id="DS114507">
    <property type="protein sequence ID" value="EAX87119.1"/>
    <property type="molecule type" value="Genomic_DNA"/>
</dbReference>